<dbReference type="PROSITE" id="PS00166">
    <property type="entry name" value="ENOYL_COA_HYDRATASE"/>
    <property type="match status" value="1"/>
</dbReference>
<dbReference type="Proteomes" id="UP000198348">
    <property type="component" value="Unassembled WGS sequence"/>
</dbReference>
<gene>
    <name evidence="3" type="ORF">SAMN06265360_114125</name>
</gene>
<dbReference type="CDD" id="cd06558">
    <property type="entry name" value="crotonase-like"/>
    <property type="match status" value="1"/>
</dbReference>
<dbReference type="InterPro" id="IPR029045">
    <property type="entry name" value="ClpP/crotonase-like_dom_sf"/>
</dbReference>
<evidence type="ECO:0000256" key="2">
    <source>
        <dbReference type="RuleBase" id="RU003707"/>
    </source>
</evidence>
<dbReference type="PANTHER" id="PTHR43802:SF1">
    <property type="entry name" value="IP11341P-RELATED"/>
    <property type="match status" value="1"/>
</dbReference>
<protein>
    <submittedName>
        <fullName evidence="3">Enoyl-CoA hydratase/carnithine racemase</fullName>
    </submittedName>
</protein>
<dbReference type="EMBL" id="FZNW01000014">
    <property type="protein sequence ID" value="SNR68518.1"/>
    <property type="molecule type" value="Genomic_DNA"/>
</dbReference>
<accession>A0A238YCI2</accession>
<keyword evidence="4" id="KW-1185">Reference proteome</keyword>
<dbReference type="PANTHER" id="PTHR43802">
    <property type="entry name" value="ENOYL-COA HYDRATASE"/>
    <property type="match status" value="1"/>
</dbReference>
<organism evidence="3 4">
    <name type="scientific">Haloechinothrix alba</name>
    <dbReference type="NCBI Taxonomy" id="664784"/>
    <lineage>
        <taxon>Bacteria</taxon>
        <taxon>Bacillati</taxon>
        <taxon>Actinomycetota</taxon>
        <taxon>Actinomycetes</taxon>
        <taxon>Pseudonocardiales</taxon>
        <taxon>Pseudonocardiaceae</taxon>
        <taxon>Haloechinothrix</taxon>
    </lineage>
</organism>
<dbReference type="InterPro" id="IPR001753">
    <property type="entry name" value="Enoyl-CoA_hydra/iso"/>
</dbReference>
<evidence type="ECO:0000256" key="1">
    <source>
        <dbReference type="ARBA" id="ARBA00005254"/>
    </source>
</evidence>
<sequence length="290" mass="31173">MVCVMSYTEVAYSVADRIATIALNRPQARNGYTITMSDELEDAFSRADSDPDVRVVVFTGEGTDFCVGADLSAGSLEVAGDDTGGGGEAGGEQSWQEPAGRCSRRIFASNKPVIAAIRGAAVGAGSTIILPADYRLAATDARFGFVFSRRGIYPEGASTWFLPRLVGLGTALDWMVSGRVFGAEEAARAGLVHQLHEPEDVLDKAYELARDLADNTAPVSVAVIRQMLYRMSPLDSPDPVHEVDSRLIAECASDPDAVEGIMAFLQRRAPEFSGTVDKDIPAWLPWREKP</sequence>
<dbReference type="AlphaFoldDB" id="A0A238YCI2"/>
<dbReference type="SUPFAM" id="SSF52096">
    <property type="entry name" value="ClpP/crotonase"/>
    <property type="match status" value="1"/>
</dbReference>
<dbReference type="Pfam" id="PF00378">
    <property type="entry name" value="ECH_1"/>
    <property type="match status" value="1"/>
</dbReference>
<name>A0A238YCI2_9PSEU</name>
<evidence type="ECO:0000313" key="4">
    <source>
        <dbReference type="Proteomes" id="UP000198348"/>
    </source>
</evidence>
<dbReference type="Gene3D" id="3.90.226.10">
    <property type="entry name" value="2-enoyl-CoA Hydratase, Chain A, domain 1"/>
    <property type="match status" value="1"/>
</dbReference>
<proteinExistence type="inferred from homology"/>
<dbReference type="NCBIfam" id="NF006109">
    <property type="entry name" value="PRK08260.1"/>
    <property type="match status" value="1"/>
</dbReference>
<evidence type="ECO:0000313" key="3">
    <source>
        <dbReference type="EMBL" id="SNR68518.1"/>
    </source>
</evidence>
<reference evidence="3 4" key="1">
    <citation type="submission" date="2017-06" db="EMBL/GenBank/DDBJ databases">
        <authorList>
            <person name="Kim H.J."/>
            <person name="Triplett B.A."/>
        </authorList>
    </citation>
    <scope>NUCLEOTIDE SEQUENCE [LARGE SCALE GENOMIC DNA]</scope>
    <source>
        <strain evidence="3 4">DSM 45207</strain>
    </source>
</reference>
<dbReference type="InterPro" id="IPR018376">
    <property type="entry name" value="Enoyl-CoA_hyd/isom_CS"/>
</dbReference>
<comment type="similarity">
    <text evidence="1 2">Belongs to the enoyl-CoA hydratase/isomerase family.</text>
</comment>
<dbReference type="GO" id="GO:0003824">
    <property type="term" value="F:catalytic activity"/>
    <property type="evidence" value="ECO:0007669"/>
    <property type="project" value="InterPro"/>
</dbReference>